<organism evidence="1 2">
    <name type="scientific">Prevotella disiens DNF00882</name>
    <dbReference type="NCBI Taxonomy" id="1401075"/>
    <lineage>
        <taxon>Bacteria</taxon>
        <taxon>Pseudomonadati</taxon>
        <taxon>Bacteroidota</taxon>
        <taxon>Bacteroidia</taxon>
        <taxon>Bacteroidales</taxon>
        <taxon>Prevotellaceae</taxon>
        <taxon>Prevotella</taxon>
    </lineage>
</organism>
<evidence type="ECO:0000313" key="2">
    <source>
        <dbReference type="Proteomes" id="UP000029538"/>
    </source>
</evidence>
<dbReference type="Gene3D" id="3.10.20.480">
    <property type="entry name" value="Antirestriction protein ArdA, domain 1"/>
    <property type="match status" value="1"/>
</dbReference>
<dbReference type="AlphaFoldDB" id="A0A096APP2"/>
<dbReference type="EMBL" id="JRNR01000063">
    <property type="protein sequence ID" value="KGF49048.1"/>
    <property type="molecule type" value="Genomic_DNA"/>
</dbReference>
<comment type="caution">
    <text evidence="1">The sequence shown here is derived from an EMBL/GenBank/DDBJ whole genome shotgun (WGS) entry which is preliminary data.</text>
</comment>
<evidence type="ECO:0000313" key="1">
    <source>
        <dbReference type="EMBL" id="KGF49048.1"/>
    </source>
</evidence>
<sequence length="176" mass="20909">MEATDLNEARIYVGTYAKYNNGSLQGEWVELSDFYDLDDFMERCAEIHEDEEEPEYMFQAWEEIPDGLINEGHLDENFFELRDELDRLNDTEKEAFWEWADGNNAHITQDAYSLVKAFQSAYMGSYASREDFAEEIVKMKNDLSDFALSYFDFSKYADDLFDTDFWYKDGYVFRNE</sequence>
<dbReference type="Proteomes" id="UP000029538">
    <property type="component" value="Unassembled WGS sequence"/>
</dbReference>
<dbReference type="Pfam" id="PF07275">
    <property type="entry name" value="ArdA"/>
    <property type="match status" value="1"/>
</dbReference>
<gene>
    <name evidence="1" type="ORF">HMPREF0654_06675</name>
</gene>
<proteinExistence type="predicted"/>
<dbReference type="InterPro" id="IPR041895">
    <property type="entry name" value="ArdA_dom1"/>
</dbReference>
<accession>A0A096APP2</accession>
<protein>
    <submittedName>
        <fullName evidence="1">Antirestriction protein</fullName>
    </submittedName>
</protein>
<name>A0A096APP2_9BACT</name>
<reference evidence="1 2" key="1">
    <citation type="submission" date="2014-07" db="EMBL/GenBank/DDBJ databases">
        <authorList>
            <person name="McCorrison J."/>
            <person name="Sanka R."/>
            <person name="Torralba M."/>
            <person name="Gillis M."/>
            <person name="Haft D.H."/>
            <person name="Methe B."/>
            <person name="Sutton G."/>
            <person name="Nelson K.E."/>
        </authorList>
    </citation>
    <scope>NUCLEOTIDE SEQUENCE [LARGE SCALE GENOMIC DNA]</scope>
    <source>
        <strain evidence="1 2">DNF00882</strain>
    </source>
</reference>
<dbReference type="RefSeq" id="WP_036883384.1">
    <property type="nucleotide sequence ID" value="NZ_JRNR01000063.1"/>
</dbReference>
<dbReference type="InterPro" id="IPR009899">
    <property type="entry name" value="ArdA"/>
</dbReference>